<keyword evidence="7 12" id="KW-0479">Metal-binding</keyword>
<comment type="cofactor">
    <cofactor evidence="12 15">
        <name>Zn(2+)</name>
        <dbReference type="ChEBI" id="CHEBI:29105"/>
    </cofactor>
    <text evidence="12 15">Binds 1 zinc ion.</text>
</comment>
<dbReference type="GO" id="GO:0008270">
    <property type="term" value="F:zinc ion binding"/>
    <property type="evidence" value="ECO:0007669"/>
    <property type="project" value="InterPro"/>
</dbReference>
<feature type="active site" description="Proton donor" evidence="13">
    <location>
        <position position="54"/>
    </location>
</feature>
<evidence type="ECO:0000256" key="6">
    <source>
        <dbReference type="ARBA" id="ARBA00022619"/>
    </source>
</evidence>
<evidence type="ECO:0000256" key="12">
    <source>
        <dbReference type="PIRNR" id="PIRNR006769"/>
    </source>
</evidence>
<dbReference type="SUPFAM" id="SSF53927">
    <property type="entry name" value="Cytidine deaminase-like"/>
    <property type="match status" value="1"/>
</dbReference>
<keyword evidence="9 12" id="KW-0521">NADP</keyword>
<feature type="domain" description="CMP/dCMP-type deaminase" evidence="16">
    <location>
        <begin position="3"/>
        <end position="127"/>
    </location>
</feature>
<dbReference type="InterPro" id="IPR004794">
    <property type="entry name" value="Eubact_RibD"/>
</dbReference>
<feature type="binding site" evidence="15">
    <location>
        <position position="80"/>
    </location>
    <ligand>
        <name>Zn(2+)</name>
        <dbReference type="ChEBI" id="CHEBI:29105"/>
        <note>catalytic</note>
    </ligand>
</feature>
<evidence type="ECO:0000256" key="5">
    <source>
        <dbReference type="ARBA" id="ARBA00007417"/>
    </source>
</evidence>
<dbReference type="PROSITE" id="PS00903">
    <property type="entry name" value="CYT_DCMP_DEAMINASES_1"/>
    <property type="match status" value="1"/>
</dbReference>
<dbReference type="InterPro" id="IPR016193">
    <property type="entry name" value="Cytidine_deaminase-like"/>
</dbReference>
<accession>A0A2H0TW29</accession>
<comment type="similarity">
    <text evidence="5 12">In the C-terminal section; belongs to the HTP reductase family.</text>
</comment>
<keyword evidence="11" id="KW-0511">Multifunctional enzyme</keyword>
<dbReference type="AlphaFoldDB" id="A0A2H0TW29"/>
<comment type="similarity">
    <text evidence="4 12">In the N-terminal section; belongs to the cytidine and deoxycytidylate deaminase family.</text>
</comment>
<dbReference type="NCBIfam" id="TIGR00227">
    <property type="entry name" value="ribD_Cterm"/>
    <property type="match status" value="1"/>
</dbReference>
<dbReference type="UniPathway" id="UPA00275">
    <property type="reaction ID" value="UER00401"/>
</dbReference>
<evidence type="ECO:0000313" key="18">
    <source>
        <dbReference type="Proteomes" id="UP000231530"/>
    </source>
</evidence>
<dbReference type="GO" id="GO:0008703">
    <property type="term" value="F:5-amino-6-(5-phosphoribosylamino)uracil reductase activity"/>
    <property type="evidence" value="ECO:0007669"/>
    <property type="project" value="UniProtKB-EC"/>
</dbReference>
<dbReference type="EMBL" id="PFBY01000031">
    <property type="protein sequence ID" value="PIR76351.1"/>
    <property type="molecule type" value="Genomic_DNA"/>
</dbReference>
<dbReference type="Proteomes" id="UP000231530">
    <property type="component" value="Unassembled WGS sequence"/>
</dbReference>
<dbReference type="InterPro" id="IPR011549">
    <property type="entry name" value="RibD_C"/>
</dbReference>
<dbReference type="PROSITE" id="PS51747">
    <property type="entry name" value="CYT_DCMP_DEAMINASES_2"/>
    <property type="match status" value="1"/>
</dbReference>
<feature type="binding site" evidence="14">
    <location>
        <position position="298"/>
    </location>
    <ligand>
        <name>substrate</name>
    </ligand>
</feature>
<dbReference type="GO" id="GO:0009231">
    <property type="term" value="P:riboflavin biosynthetic process"/>
    <property type="evidence" value="ECO:0007669"/>
    <property type="project" value="UniProtKB-UniPathway"/>
</dbReference>
<dbReference type="InterPro" id="IPR050765">
    <property type="entry name" value="Riboflavin_Biosynth_HTPR"/>
</dbReference>
<feature type="binding site" evidence="14">
    <location>
        <position position="213"/>
    </location>
    <ligand>
        <name>substrate</name>
    </ligand>
</feature>
<dbReference type="CDD" id="cd01284">
    <property type="entry name" value="Riboflavin_deaminase-reductase"/>
    <property type="match status" value="1"/>
</dbReference>
<comment type="catalytic activity">
    <reaction evidence="12">
        <text>2,5-diamino-6-hydroxy-4-(5-phosphoribosylamino)-pyrimidine + H2O + H(+) = 5-amino-6-(5-phospho-D-ribosylamino)uracil + NH4(+)</text>
        <dbReference type="Rhea" id="RHEA:21868"/>
        <dbReference type="ChEBI" id="CHEBI:15377"/>
        <dbReference type="ChEBI" id="CHEBI:15378"/>
        <dbReference type="ChEBI" id="CHEBI:28938"/>
        <dbReference type="ChEBI" id="CHEBI:58453"/>
        <dbReference type="ChEBI" id="CHEBI:58614"/>
        <dbReference type="EC" id="3.5.4.26"/>
    </reaction>
</comment>
<dbReference type="Gene3D" id="3.40.430.10">
    <property type="entry name" value="Dihydrofolate Reductase, subunit A"/>
    <property type="match status" value="1"/>
</dbReference>
<comment type="pathway">
    <text evidence="2 12">Cofactor biosynthesis; riboflavin biosynthesis; 5-amino-6-(D-ribitylamino)uracil from GTP: step 2/4.</text>
</comment>
<evidence type="ECO:0000256" key="14">
    <source>
        <dbReference type="PIRSR" id="PIRSR006769-2"/>
    </source>
</evidence>
<evidence type="ECO:0000256" key="9">
    <source>
        <dbReference type="ARBA" id="ARBA00022857"/>
    </source>
</evidence>
<comment type="function">
    <text evidence="1 12">Converts 2,5-diamino-6-(ribosylamino)-4(3h)-pyrimidinone 5'-phosphate into 5-amino-6-(ribosylamino)-2,4(1h,3h)-pyrimidinedione 5'-phosphate.</text>
</comment>
<evidence type="ECO:0000313" key="17">
    <source>
        <dbReference type="EMBL" id="PIR76351.1"/>
    </source>
</evidence>
<dbReference type="SUPFAM" id="SSF53597">
    <property type="entry name" value="Dihydrofolate reductase-like"/>
    <property type="match status" value="1"/>
</dbReference>
<comment type="caution">
    <text evidence="17">The sequence shown here is derived from an EMBL/GenBank/DDBJ whole genome shotgun (WGS) entry which is preliminary data.</text>
</comment>
<evidence type="ECO:0000256" key="10">
    <source>
        <dbReference type="ARBA" id="ARBA00023002"/>
    </source>
</evidence>
<evidence type="ECO:0000256" key="11">
    <source>
        <dbReference type="ARBA" id="ARBA00023268"/>
    </source>
</evidence>
<dbReference type="GO" id="GO:0050661">
    <property type="term" value="F:NADP binding"/>
    <property type="evidence" value="ECO:0007669"/>
    <property type="project" value="InterPro"/>
</dbReference>
<dbReference type="NCBIfam" id="TIGR00326">
    <property type="entry name" value="eubact_ribD"/>
    <property type="match status" value="1"/>
</dbReference>
<comment type="pathway">
    <text evidence="3 12">Cofactor biosynthesis; riboflavin biosynthesis; 5-amino-6-(D-ribitylamino)uracil from GTP: step 3/4.</text>
</comment>
<protein>
    <recommendedName>
        <fullName evidence="12">Riboflavin biosynthesis protein RibD</fullName>
    </recommendedName>
    <domain>
        <recommendedName>
            <fullName evidence="12">Diaminohydroxyphosphoribosylaminopyrimidine deaminase</fullName>
            <shortName evidence="12">DRAP deaminase</shortName>
            <ecNumber evidence="12">3.5.4.26</ecNumber>
        </recommendedName>
        <alternativeName>
            <fullName evidence="12">Riboflavin-specific deaminase</fullName>
        </alternativeName>
    </domain>
    <domain>
        <recommendedName>
            <fullName evidence="12">5-amino-6-(5-phosphoribosylamino)uracil reductase</fullName>
            <ecNumber evidence="12">1.1.1.193</ecNumber>
        </recommendedName>
        <alternativeName>
            <fullName evidence="12">HTP reductase</fullName>
        </alternativeName>
    </domain>
</protein>
<feature type="binding site" evidence="15">
    <location>
        <position position="89"/>
    </location>
    <ligand>
        <name>Zn(2+)</name>
        <dbReference type="ChEBI" id="CHEBI:29105"/>
        <note>catalytic</note>
    </ligand>
</feature>
<evidence type="ECO:0000256" key="3">
    <source>
        <dbReference type="ARBA" id="ARBA00004910"/>
    </source>
</evidence>
<evidence type="ECO:0000259" key="16">
    <source>
        <dbReference type="PROSITE" id="PS51747"/>
    </source>
</evidence>
<organism evidence="17 18">
    <name type="scientific">Candidatus Magasanikbacteria bacterium CG10_big_fil_rev_8_21_14_0_10_42_10</name>
    <dbReference type="NCBI Taxonomy" id="1974649"/>
    <lineage>
        <taxon>Bacteria</taxon>
        <taxon>Candidatus Magasanikiibacteriota</taxon>
    </lineage>
</organism>
<feature type="binding site" evidence="14">
    <location>
        <position position="179"/>
    </location>
    <ligand>
        <name>NADP(+)</name>
        <dbReference type="ChEBI" id="CHEBI:58349"/>
    </ligand>
</feature>
<feature type="binding site" evidence="14">
    <location>
        <position position="177"/>
    </location>
    <ligand>
        <name>substrate</name>
    </ligand>
</feature>
<dbReference type="PIRSF" id="PIRSF006769">
    <property type="entry name" value="RibD"/>
    <property type="match status" value="1"/>
</dbReference>
<keyword evidence="10 12" id="KW-0560">Oxidoreductase</keyword>
<dbReference type="GO" id="GO:0008835">
    <property type="term" value="F:diaminohydroxyphosphoribosylaminopyrimidine deaminase activity"/>
    <property type="evidence" value="ECO:0007669"/>
    <property type="project" value="UniProtKB-EC"/>
</dbReference>
<evidence type="ECO:0000256" key="7">
    <source>
        <dbReference type="ARBA" id="ARBA00022723"/>
    </source>
</evidence>
<feature type="binding site" evidence="15">
    <location>
        <position position="52"/>
    </location>
    <ligand>
        <name>Zn(2+)</name>
        <dbReference type="ChEBI" id="CHEBI:29105"/>
        <note>catalytic</note>
    </ligand>
</feature>
<evidence type="ECO:0000256" key="1">
    <source>
        <dbReference type="ARBA" id="ARBA00002151"/>
    </source>
</evidence>
<name>A0A2H0TW29_9BACT</name>
<dbReference type="InterPro" id="IPR016192">
    <property type="entry name" value="APOBEC/CMP_deaminase_Zn-bd"/>
</dbReference>
<dbReference type="InterPro" id="IPR002734">
    <property type="entry name" value="RibDG_C"/>
</dbReference>
<keyword evidence="6 12" id="KW-0686">Riboflavin biosynthesis</keyword>
<feature type="binding site" evidence="14">
    <location>
        <position position="209"/>
    </location>
    <ligand>
        <name>NADP(+)</name>
        <dbReference type="ChEBI" id="CHEBI:58349"/>
    </ligand>
</feature>
<dbReference type="PANTHER" id="PTHR38011">
    <property type="entry name" value="DIHYDROFOLATE REDUCTASE FAMILY PROTEIN (AFU_ORTHOLOGUE AFUA_8G06820)"/>
    <property type="match status" value="1"/>
</dbReference>
<evidence type="ECO:0000256" key="13">
    <source>
        <dbReference type="PIRSR" id="PIRSR006769-1"/>
    </source>
</evidence>
<dbReference type="Pfam" id="PF00383">
    <property type="entry name" value="dCMP_cyt_deam_1"/>
    <property type="match status" value="1"/>
</dbReference>
<feature type="binding site" evidence="14">
    <location>
        <position position="163"/>
    </location>
    <ligand>
        <name>NADP(+)</name>
        <dbReference type="ChEBI" id="CHEBI:58349"/>
    </ligand>
</feature>
<feature type="binding site" evidence="14">
    <location>
        <position position="193"/>
    </location>
    <ligand>
        <name>substrate</name>
    </ligand>
</feature>
<keyword evidence="8 12" id="KW-0862">Zinc</keyword>
<proteinExistence type="inferred from homology"/>
<keyword evidence="12" id="KW-0378">Hydrolase</keyword>
<dbReference type="PANTHER" id="PTHR38011:SF7">
    <property type="entry name" value="2,5-DIAMINO-6-RIBOSYLAMINO-4(3H)-PYRIMIDINONE 5'-PHOSPHATE REDUCTASE"/>
    <property type="match status" value="1"/>
</dbReference>
<gene>
    <name evidence="17" type="primary">ribD</name>
    <name evidence="17" type="ORF">COU32_02605</name>
</gene>
<evidence type="ECO:0000256" key="15">
    <source>
        <dbReference type="PIRSR" id="PIRSR006769-3"/>
    </source>
</evidence>
<dbReference type="EC" id="3.5.4.26" evidence="12"/>
<reference evidence="18" key="1">
    <citation type="submission" date="2017-09" db="EMBL/GenBank/DDBJ databases">
        <title>Depth-based differentiation of microbial function through sediment-hosted aquifers and enrichment of novel symbionts in the deep terrestrial subsurface.</title>
        <authorList>
            <person name="Probst A.J."/>
            <person name="Ladd B."/>
            <person name="Jarett J.K."/>
            <person name="Geller-Mcgrath D.E."/>
            <person name="Sieber C.M.K."/>
            <person name="Emerson J.B."/>
            <person name="Anantharaman K."/>
            <person name="Thomas B.C."/>
            <person name="Malmstrom R."/>
            <person name="Stieglmeier M."/>
            <person name="Klingl A."/>
            <person name="Woyke T."/>
            <person name="Ryan C.M."/>
            <person name="Banfield J.F."/>
        </authorList>
    </citation>
    <scope>NUCLEOTIDE SEQUENCE [LARGE SCALE GENOMIC DNA]</scope>
</reference>
<dbReference type="InterPro" id="IPR002125">
    <property type="entry name" value="CMP_dCMP_dom"/>
</dbReference>
<evidence type="ECO:0000256" key="2">
    <source>
        <dbReference type="ARBA" id="ARBA00004882"/>
    </source>
</evidence>
<dbReference type="InterPro" id="IPR024072">
    <property type="entry name" value="DHFR-like_dom_sf"/>
</dbReference>
<evidence type="ECO:0000256" key="8">
    <source>
        <dbReference type="ARBA" id="ARBA00022833"/>
    </source>
</evidence>
<evidence type="ECO:0000256" key="4">
    <source>
        <dbReference type="ARBA" id="ARBA00005259"/>
    </source>
</evidence>
<dbReference type="EC" id="1.1.1.193" evidence="12"/>
<dbReference type="Pfam" id="PF01872">
    <property type="entry name" value="RibD_C"/>
    <property type="match status" value="1"/>
</dbReference>
<dbReference type="Gene3D" id="3.40.140.10">
    <property type="entry name" value="Cytidine Deaminase, domain 2"/>
    <property type="match status" value="1"/>
</dbReference>
<comment type="catalytic activity">
    <reaction evidence="12">
        <text>5-amino-6-(5-phospho-D-ribitylamino)uracil + NADP(+) = 5-amino-6-(5-phospho-D-ribosylamino)uracil + NADPH + H(+)</text>
        <dbReference type="Rhea" id="RHEA:17845"/>
        <dbReference type="ChEBI" id="CHEBI:15378"/>
        <dbReference type="ChEBI" id="CHEBI:57783"/>
        <dbReference type="ChEBI" id="CHEBI:58349"/>
        <dbReference type="ChEBI" id="CHEBI:58421"/>
        <dbReference type="ChEBI" id="CHEBI:58453"/>
        <dbReference type="EC" id="1.1.1.193"/>
    </reaction>
</comment>
<feature type="binding site" evidence="14">
    <location>
        <position position="205"/>
    </location>
    <ligand>
        <name>NADP(+)</name>
        <dbReference type="ChEBI" id="CHEBI:58349"/>
    </ligand>
</feature>
<sequence>MTEQDEQYMARAIALAKKGIGKTSPNPVVGAILVRDGHIVGEGYHKKAGTAHAEIRAIRDALKKGHDPKGATLYVTLEPCCHFGKTPPCTDAILQYGIEDVVIGMVDPFPKVHGKGKDALQKAGLRISALSKKIPLYQDILALNQQYLKWAETGLPYVTLKAGMSLDGKIATRTGESKWITSQKARIDARVERSRCDAVLVGAGTVRADDPMLGAHGVFQKKQLLRVILDPRLSLPITHTVFRDTNVLVATTNRALEKDRERFINAGIEVRTFGSKRISLKRLLQYLGKEDVQHIYVEGGSGTHGYFVDDVHLDSLLVDRVLFYIEPMLLGGEGAISVVGGTGRKHISNAIRLSHTHVEMIGETMKVTGFVNRYD</sequence>